<accession>A0AAD8FLK3</accession>
<name>A0AAD8FLK3_BIOPF</name>
<protein>
    <submittedName>
        <fullName evidence="1">Uncharacterized protein</fullName>
    </submittedName>
</protein>
<comment type="caution">
    <text evidence="1">The sequence shown here is derived from an EMBL/GenBank/DDBJ whole genome shotgun (WGS) entry which is preliminary data.</text>
</comment>
<organism evidence="1 2">
    <name type="scientific">Biomphalaria pfeifferi</name>
    <name type="common">Bloodfluke planorb</name>
    <name type="synonym">Freshwater snail</name>
    <dbReference type="NCBI Taxonomy" id="112525"/>
    <lineage>
        <taxon>Eukaryota</taxon>
        <taxon>Metazoa</taxon>
        <taxon>Spiralia</taxon>
        <taxon>Lophotrochozoa</taxon>
        <taxon>Mollusca</taxon>
        <taxon>Gastropoda</taxon>
        <taxon>Heterobranchia</taxon>
        <taxon>Euthyneura</taxon>
        <taxon>Panpulmonata</taxon>
        <taxon>Hygrophila</taxon>
        <taxon>Lymnaeoidea</taxon>
        <taxon>Planorbidae</taxon>
        <taxon>Biomphalaria</taxon>
    </lineage>
</organism>
<dbReference type="Proteomes" id="UP001233172">
    <property type="component" value="Unassembled WGS sequence"/>
</dbReference>
<sequence>MVSDDSVTGPYCHTFTSSKSWAVMSPSSGYLATHFPSLKSWAAKTPSRIRIVYGDTHSSTEIMRTLEINLFL</sequence>
<evidence type="ECO:0000313" key="2">
    <source>
        <dbReference type="Proteomes" id="UP001233172"/>
    </source>
</evidence>
<evidence type="ECO:0000313" key="1">
    <source>
        <dbReference type="EMBL" id="KAK0068418.1"/>
    </source>
</evidence>
<keyword evidence="2" id="KW-1185">Reference proteome</keyword>
<gene>
    <name evidence="1" type="ORF">Bpfe_002353</name>
</gene>
<reference evidence="1" key="1">
    <citation type="journal article" date="2023" name="PLoS Negl. Trop. Dis.">
        <title>A genome sequence for Biomphalaria pfeifferi, the major vector snail for the human-infecting parasite Schistosoma mansoni.</title>
        <authorList>
            <person name="Bu L."/>
            <person name="Lu L."/>
            <person name="Laidemitt M.R."/>
            <person name="Zhang S.M."/>
            <person name="Mutuku M."/>
            <person name="Mkoji G."/>
            <person name="Steinauer M."/>
            <person name="Loker E.S."/>
        </authorList>
    </citation>
    <scope>NUCLEOTIDE SEQUENCE</scope>
    <source>
        <strain evidence="1">KasaAsao</strain>
    </source>
</reference>
<dbReference type="AlphaFoldDB" id="A0AAD8FLK3"/>
<reference evidence="1" key="2">
    <citation type="submission" date="2023-04" db="EMBL/GenBank/DDBJ databases">
        <authorList>
            <person name="Bu L."/>
            <person name="Lu L."/>
            <person name="Laidemitt M.R."/>
            <person name="Zhang S.M."/>
            <person name="Mutuku M."/>
            <person name="Mkoji G."/>
            <person name="Steinauer M."/>
            <person name="Loker E.S."/>
        </authorList>
    </citation>
    <scope>NUCLEOTIDE SEQUENCE</scope>
    <source>
        <strain evidence="1">KasaAsao</strain>
        <tissue evidence="1">Whole Snail</tissue>
    </source>
</reference>
<dbReference type="EMBL" id="JASAOG010000005">
    <property type="protein sequence ID" value="KAK0068418.1"/>
    <property type="molecule type" value="Genomic_DNA"/>
</dbReference>
<proteinExistence type="predicted"/>